<evidence type="ECO:0000313" key="2">
    <source>
        <dbReference type="EMBL" id="MBB6695642.1"/>
    </source>
</evidence>
<protein>
    <submittedName>
        <fullName evidence="2">Uncharacterized protein</fullName>
    </submittedName>
</protein>
<sequence>MNKLLRKAGRIGGKGLLFGTLAAFAIICIFGIAFFIGLWFGPGKDDDIALFHGNKYAISKSPASYDLYEKDKRLILPNVTAYYVGKEKSYIANNSEMIIIDERQGSYEVKALHEATSEERAFIITQLSQR</sequence>
<dbReference type="RefSeq" id="WP_185139594.1">
    <property type="nucleotide sequence ID" value="NZ_JACJVR010000133.1"/>
</dbReference>
<dbReference type="AlphaFoldDB" id="A0A841U7J7"/>
<evidence type="ECO:0000256" key="1">
    <source>
        <dbReference type="SAM" id="Phobius"/>
    </source>
</evidence>
<feature type="non-terminal residue" evidence="2">
    <location>
        <position position="130"/>
    </location>
</feature>
<keyword evidence="3" id="KW-1185">Reference proteome</keyword>
<proteinExistence type="predicted"/>
<keyword evidence="1" id="KW-0812">Transmembrane</keyword>
<comment type="caution">
    <text evidence="2">The sequence shown here is derived from an EMBL/GenBank/DDBJ whole genome shotgun (WGS) entry which is preliminary data.</text>
</comment>
<name>A0A841U7J7_9BACL</name>
<dbReference type="Proteomes" id="UP000553776">
    <property type="component" value="Unassembled WGS sequence"/>
</dbReference>
<reference evidence="2 3" key="1">
    <citation type="submission" date="2020-08" db="EMBL/GenBank/DDBJ databases">
        <title>Cohnella phylogeny.</title>
        <authorList>
            <person name="Dunlap C."/>
        </authorList>
    </citation>
    <scope>NUCLEOTIDE SEQUENCE [LARGE SCALE GENOMIC DNA]</scope>
    <source>
        <strain evidence="2 3">DSM 25239</strain>
    </source>
</reference>
<organism evidence="2 3">
    <name type="scientific">Cohnella xylanilytica</name>
    <dbReference type="NCBI Taxonomy" id="557555"/>
    <lineage>
        <taxon>Bacteria</taxon>
        <taxon>Bacillati</taxon>
        <taxon>Bacillota</taxon>
        <taxon>Bacilli</taxon>
        <taxon>Bacillales</taxon>
        <taxon>Paenibacillaceae</taxon>
        <taxon>Cohnella</taxon>
    </lineage>
</organism>
<evidence type="ECO:0000313" key="3">
    <source>
        <dbReference type="Proteomes" id="UP000553776"/>
    </source>
</evidence>
<accession>A0A841U7J7</accession>
<dbReference type="EMBL" id="JACJVR010000133">
    <property type="protein sequence ID" value="MBB6695642.1"/>
    <property type="molecule type" value="Genomic_DNA"/>
</dbReference>
<feature type="transmembrane region" description="Helical" evidence="1">
    <location>
        <begin position="16"/>
        <end position="40"/>
    </location>
</feature>
<keyword evidence="1" id="KW-1133">Transmembrane helix</keyword>
<gene>
    <name evidence="2" type="ORF">H7B90_30045</name>
</gene>
<keyword evidence="1" id="KW-0472">Membrane</keyword>